<keyword evidence="1" id="KW-0413">Isomerase</keyword>
<dbReference type="eggNOG" id="COG2761">
    <property type="taxonomic scope" value="Bacteria"/>
</dbReference>
<comment type="caution">
    <text evidence="1">The sequence shown here is derived from an EMBL/GenBank/DDBJ whole genome shotgun (WGS) entry which is preliminary data.</text>
</comment>
<sequence>MLEIYLFVNPLGGKCLASERTILKLARELPEKISYQFIPLLSMQMGHTHNASLAERNQAYQDRYRTILDYKAALFQGKKRGRQFLIRLQDTMIENELSYSEDLATLVADATHLDMDMFLEDRHSEIARKSFITDQRLAAEMGIQHPSTAVFYNALSEDAGLKVEEISYPIVKEVCESQGFSINEAQEEYGSRNNFRVL</sequence>
<dbReference type="STRING" id="1291743.LOSG293_030090"/>
<organism evidence="1 2">
    <name type="scientific">Secundilactobacillus oryzae JCM 18671</name>
    <dbReference type="NCBI Taxonomy" id="1291743"/>
    <lineage>
        <taxon>Bacteria</taxon>
        <taxon>Bacillati</taxon>
        <taxon>Bacillota</taxon>
        <taxon>Bacilli</taxon>
        <taxon>Lactobacillales</taxon>
        <taxon>Lactobacillaceae</taxon>
        <taxon>Secundilactobacillus</taxon>
    </lineage>
</organism>
<dbReference type="Gene3D" id="3.40.30.10">
    <property type="entry name" value="Glutaredoxin"/>
    <property type="match status" value="1"/>
</dbReference>
<dbReference type="EMBL" id="BBJM01000003">
    <property type="protein sequence ID" value="GAK47170.1"/>
    <property type="molecule type" value="Genomic_DNA"/>
</dbReference>
<protein>
    <submittedName>
        <fullName evidence="1">Dithiol-disulfide isomerase</fullName>
    </submittedName>
</protein>
<reference evidence="1" key="1">
    <citation type="journal article" date="2014" name="Genome Announc.">
        <title>Draft Genome Sequence of Lactobacillus oryzae Strain SG293T.</title>
        <authorList>
            <person name="Tanizawa Y."/>
            <person name="Fujisawa T."/>
            <person name="Mochizuki T."/>
            <person name="Kaminuma E."/>
            <person name="Nakamura Y."/>
            <person name="Tohno M."/>
        </authorList>
    </citation>
    <scope>NUCLEOTIDE SEQUENCE [LARGE SCALE GENOMIC DNA]</scope>
    <source>
        <strain evidence="1">SG293</strain>
    </source>
</reference>
<gene>
    <name evidence="1" type="ORF">LOSG293_030090</name>
</gene>
<dbReference type="GO" id="GO:0016853">
    <property type="term" value="F:isomerase activity"/>
    <property type="evidence" value="ECO:0007669"/>
    <property type="project" value="UniProtKB-KW"/>
</dbReference>
<proteinExistence type="predicted"/>
<dbReference type="RefSeq" id="WP_034526128.1">
    <property type="nucleotide sequence ID" value="NZ_BBAZ01000003.1"/>
</dbReference>
<evidence type="ECO:0000313" key="1">
    <source>
        <dbReference type="EMBL" id="GAK47170.1"/>
    </source>
</evidence>
<dbReference type="Pfam" id="PF13743">
    <property type="entry name" value="Thioredoxin_5"/>
    <property type="match status" value="1"/>
</dbReference>
<dbReference type="OrthoDB" id="2156137at2"/>
<name>A0A081BGK2_9LACO</name>
<accession>A0A081BGK2</accession>
<keyword evidence="2" id="KW-1185">Reference proteome</keyword>
<evidence type="ECO:0000313" key="2">
    <source>
        <dbReference type="Proteomes" id="UP000028700"/>
    </source>
</evidence>
<dbReference type="AlphaFoldDB" id="A0A081BGK2"/>
<dbReference type="Proteomes" id="UP000028700">
    <property type="component" value="Unassembled WGS sequence"/>
</dbReference>